<feature type="transmembrane region" description="Helical" evidence="12">
    <location>
        <begin position="336"/>
        <end position="361"/>
    </location>
</feature>
<feature type="transmembrane region" description="Helical" evidence="12">
    <location>
        <begin position="47"/>
        <end position="66"/>
    </location>
</feature>
<evidence type="ECO:0000256" key="11">
    <source>
        <dbReference type="ARBA" id="ARBA00049902"/>
    </source>
</evidence>
<reference evidence="13" key="1">
    <citation type="submission" date="2017-10" db="EMBL/GenBank/DDBJ databases">
        <title>Paulinella longichromatophora chromatophore genome.</title>
        <authorList>
            <person name="Lhee D."/>
            <person name="Yoon H.S."/>
        </authorList>
    </citation>
    <scope>NUCLEOTIDE SEQUENCE</scope>
</reference>
<dbReference type="GO" id="GO:0032153">
    <property type="term" value="C:cell division site"/>
    <property type="evidence" value="ECO:0007669"/>
    <property type="project" value="TreeGrafter"/>
</dbReference>
<keyword evidence="6" id="KW-0573">Peptidoglycan synthesis</keyword>
<keyword evidence="4 12" id="KW-0812">Transmembrane</keyword>
<gene>
    <name evidence="13" type="primary">ftsW</name>
    <name evidence="13" type="ORF">PLO_142</name>
</gene>
<evidence type="ECO:0000256" key="5">
    <source>
        <dbReference type="ARBA" id="ARBA00022960"/>
    </source>
</evidence>
<dbReference type="GO" id="GO:0005886">
    <property type="term" value="C:plasma membrane"/>
    <property type="evidence" value="ECO:0007669"/>
    <property type="project" value="TreeGrafter"/>
</dbReference>
<dbReference type="GO" id="GO:0008360">
    <property type="term" value="P:regulation of cell shape"/>
    <property type="evidence" value="ECO:0007669"/>
    <property type="project" value="UniProtKB-KW"/>
</dbReference>
<evidence type="ECO:0000256" key="9">
    <source>
        <dbReference type="ARBA" id="ARBA00032370"/>
    </source>
</evidence>
<feature type="transmembrane region" description="Helical" evidence="12">
    <location>
        <begin position="373"/>
        <end position="393"/>
    </location>
</feature>
<evidence type="ECO:0000256" key="2">
    <source>
        <dbReference type="ARBA" id="ARBA00022676"/>
    </source>
</evidence>
<dbReference type="GO" id="GO:0015648">
    <property type="term" value="F:lipid-linked peptidoglycan transporter activity"/>
    <property type="evidence" value="ECO:0007669"/>
    <property type="project" value="TreeGrafter"/>
</dbReference>
<dbReference type="GO" id="GO:0051301">
    <property type="term" value="P:cell division"/>
    <property type="evidence" value="ECO:0007669"/>
    <property type="project" value="UniProtKB-KW"/>
</dbReference>
<dbReference type="InterPro" id="IPR001182">
    <property type="entry name" value="FtsW/RodA"/>
</dbReference>
<keyword evidence="13" id="KW-0131">Cell cycle</keyword>
<dbReference type="EMBL" id="MG264610">
    <property type="protein sequence ID" value="AUG32149.1"/>
    <property type="molecule type" value="Genomic_DNA"/>
</dbReference>
<evidence type="ECO:0000256" key="1">
    <source>
        <dbReference type="ARBA" id="ARBA00004141"/>
    </source>
</evidence>
<evidence type="ECO:0000256" key="4">
    <source>
        <dbReference type="ARBA" id="ARBA00022692"/>
    </source>
</evidence>
<evidence type="ECO:0000256" key="7">
    <source>
        <dbReference type="ARBA" id="ARBA00022989"/>
    </source>
</evidence>
<keyword evidence="8 12" id="KW-0472">Membrane</keyword>
<keyword evidence="7 12" id="KW-1133">Transmembrane helix</keyword>
<dbReference type="EC" id="2.4.99.28" evidence="10"/>
<evidence type="ECO:0000256" key="8">
    <source>
        <dbReference type="ARBA" id="ARBA00023136"/>
    </source>
</evidence>
<dbReference type="GO" id="GO:0008955">
    <property type="term" value="F:peptidoglycan glycosyltransferase activity"/>
    <property type="evidence" value="ECO:0007669"/>
    <property type="project" value="UniProtKB-EC"/>
</dbReference>
<feature type="transmembrane region" description="Helical" evidence="12">
    <location>
        <begin position="196"/>
        <end position="214"/>
    </location>
</feature>
<comment type="catalytic activity">
    <reaction evidence="11">
        <text>[GlcNAc-(1-&gt;4)-Mur2Ac(oyl-L-Ala-gamma-D-Glu-L-Lys-D-Ala-D-Ala)](n)-di-trans,octa-cis-undecaprenyl diphosphate + beta-D-GlcNAc-(1-&gt;4)-Mur2Ac(oyl-L-Ala-gamma-D-Glu-L-Lys-D-Ala-D-Ala)-di-trans,octa-cis-undecaprenyl diphosphate = [GlcNAc-(1-&gt;4)-Mur2Ac(oyl-L-Ala-gamma-D-Glu-L-Lys-D-Ala-D-Ala)](n+1)-di-trans,octa-cis-undecaprenyl diphosphate + di-trans,octa-cis-undecaprenyl diphosphate + H(+)</text>
        <dbReference type="Rhea" id="RHEA:23708"/>
        <dbReference type="Rhea" id="RHEA-COMP:9602"/>
        <dbReference type="Rhea" id="RHEA-COMP:9603"/>
        <dbReference type="ChEBI" id="CHEBI:15378"/>
        <dbReference type="ChEBI" id="CHEBI:58405"/>
        <dbReference type="ChEBI" id="CHEBI:60033"/>
        <dbReference type="ChEBI" id="CHEBI:78435"/>
        <dbReference type="EC" id="2.4.99.28"/>
    </reaction>
</comment>
<feature type="transmembrane region" description="Helical" evidence="12">
    <location>
        <begin position="304"/>
        <end position="324"/>
    </location>
</feature>
<keyword evidence="3" id="KW-0808">Transferase</keyword>
<evidence type="ECO:0000313" key="13">
    <source>
        <dbReference type="EMBL" id="AUG32149.1"/>
    </source>
</evidence>
<name>A0A2H4ZNS4_9EUKA</name>
<protein>
    <recommendedName>
        <fullName evidence="10">peptidoglycan glycosyltransferase</fullName>
        <ecNumber evidence="10">2.4.99.28</ecNumber>
    </recommendedName>
    <alternativeName>
        <fullName evidence="9">Peptidoglycan polymerase</fullName>
    </alternativeName>
</protein>
<keyword evidence="13" id="KW-0934">Plastid</keyword>
<sequence length="411" mass="45723">MDYYKFEKEIEETETVIILKKSLISKLNQNTSILRTPWHRYIDEVELLSLLIILWSLFGGFVLISASWWTGTKEMGDGLYHIKRQSSWLLAGTGLCLLAIRTRISFWLKSAPYVLFLGSFLLIATLILGRSINGASRWLMIGPLQLQPSELIKPFILLQSINIFNELGSKTTRLRTFWICAFGVIILLILKQPNLSTAIIVSTLVWFVAWVAGIDFKTISISAILGLLIGCISVVLNQYQFVRVTSFIDPWKDANGSGHQLVQSLLALGSGGLLGQGYGFSIQKLQYLPIKETDFIFSIFGEEFGFIGSLMVLTFLFFFNFLGLRIAYICNENKSRLLAVGCTTLIVGQSIANIAVASGTIPTTGLPLPLVSYGGNSLLVNLLISGLLIRCALESSKITAKIYRRKTTLIR</sequence>
<dbReference type="PANTHER" id="PTHR30474:SF2">
    <property type="entry name" value="PEPTIDOGLYCAN GLYCOSYLTRANSFERASE FTSW-RELATED"/>
    <property type="match status" value="1"/>
</dbReference>
<feature type="transmembrane region" description="Helical" evidence="12">
    <location>
        <begin position="221"/>
        <end position="241"/>
    </location>
</feature>
<feature type="transmembrane region" description="Helical" evidence="12">
    <location>
        <begin position="174"/>
        <end position="190"/>
    </location>
</feature>
<keyword evidence="2" id="KW-0328">Glycosyltransferase</keyword>
<evidence type="ECO:0000256" key="12">
    <source>
        <dbReference type="SAM" id="Phobius"/>
    </source>
</evidence>
<accession>A0A2H4ZNS4</accession>
<proteinExistence type="predicted"/>
<comment type="subcellular location">
    <subcellularLocation>
        <location evidence="1">Membrane</location>
        <topology evidence="1">Multi-pass membrane protein</topology>
    </subcellularLocation>
</comment>
<dbReference type="PANTHER" id="PTHR30474">
    <property type="entry name" value="CELL CYCLE PROTEIN"/>
    <property type="match status" value="1"/>
</dbReference>
<evidence type="ECO:0000256" key="10">
    <source>
        <dbReference type="ARBA" id="ARBA00044770"/>
    </source>
</evidence>
<geneLocation type="plastid" evidence="13"/>
<dbReference type="AlphaFoldDB" id="A0A2H4ZNS4"/>
<dbReference type="Pfam" id="PF01098">
    <property type="entry name" value="FTSW_RODA_SPOVE"/>
    <property type="match status" value="1"/>
</dbReference>
<evidence type="ECO:0000256" key="3">
    <source>
        <dbReference type="ARBA" id="ARBA00022679"/>
    </source>
</evidence>
<keyword evidence="13" id="KW-0132">Cell division</keyword>
<evidence type="ECO:0000256" key="6">
    <source>
        <dbReference type="ARBA" id="ARBA00022984"/>
    </source>
</evidence>
<keyword evidence="5" id="KW-0133">Cell shape</keyword>
<feature type="transmembrane region" description="Helical" evidence="12">
    <location>
        <begin position="110"/>
        <end position="129"/>
    </location>
</feature>
<organism evidence="13">
    <name type="scientific">Paulinella longichromatophora</name>
    <dbReference type="NCBI Taxonomy" id="1708747"/>
    <lineage>
        <taxon>Eukaryota</taxon>
        <taxon>Sar</taxon>
        <taxon>Rhizaria</taxon>
        <taxon>Cercozoa</taxon>
        <taxon>Imbricatea</taxon>
        <taxon>Silicofilosea</taxon>
        <taxon>Euglyphida</taxon>
        <taxon>Paulinellidae</taxon>
        <taxon>Paulinella</taxon>
    </lineage>
</organism>